<evidence type="ECO:0000256" key="1">
    <source>
        <dbReference type="SAM" id="MobiDB-lite"/>
    </source>
</evidence>
<dbReference type="EMBL" id="BSXU01005067">
    <property type="protein sequence ID" value="GMG50231.1"/>
    <property type="molecule type" value="Genomic_DNA"/>
</dbReference>
<keyword evidence="3" id="KW-1185">Reference proteome</keyword>
<evidence type="ECO:0000313" key="2">
    <source>
        <dbReference type="EMBL" id="GMG50231.1"/>
    </source>
</evidence>
<evidence type="ECO:0000313" key="3">
    <source>
        <dbReference type="Proteomes" id="UP001165063"/>
    </source>
</evidence>
<reference evidence="2" key="1">
    <citation type="submission" date="2023-04" db="EMBL/GenBank/DDBJ databases">
        <title>Ambrosiozyma monospora NBRC 1965.</title>
        <authorList>
            <person name="Ichikawa N."/>
            <person name="Sato H."/>
            <person name="Tonouchi N."/>
        </authorList>
    </citation>
    <scope>NUCLEOTIDE SEQUENCE</scope>
    <source>
        <strain evidence="2">NBRC 1965</strain>
    </source>
</reference>
<sequence>MLPFQPQNKTTKKKKSNNKKKKDKIAYAQRKAAREEARLEKLRLAQELAQLNSNNFIKIVSALPIELQDRIMTASLDFANLKVSYEMFADIIKKAPRKFSVDLIAMATPFDTSGVIIISEYIQTSVPLSPAELKHLLPCIRTLVLEIYHHLG</sequence>
<dbReference type="Proteomes" id="UP001165063">
    <property type="component" value="Unassembled WGS sequence"/>
</dbReference>
<protein>
    <submittedName>
        <fullName evidence="2">Unnamed protein product</fullName>
    </submittedName>
</protein>
<feature type="compositionally biased region" description="Basic residues" evidence="1">
    <location>
        <begin position="10"/>
        <end position="23"/>
    </location>
</feature>
<accession>A0A9W6Z5X8</accession>
<dbReference type="AlphaFoldDB" id="A0A9W6Z5X8"/>
<proteinExistence type="predicted"/>
<feature type="region of interest" description="Disordered" evidence="1">
    <location>
        <begin position="1"/>
        <end position="27"/>
    </location>
</feature>
<organism evidence="2 3">
    <name type="scientific">Ambrosiozyma monospora</name>
    <name type="common">Yeast</name>
    <name type="synonym">Endomycopsis monosporus</name>
    <dbReference type="NCBI Taxonomy" id="43982"/>
    <lineage>
        <taxon>Eukaryota</taxon>
        <taxon>Fungi</taxon>
        <taxon>Dikarya</taxon>
        <taxon>Ascomycota</taxon>
        <taxon>Saccharomycotina</taxon>
        <taxon>Pichiomycetes</taxon>
        <taxon>Pichiales</taxon>
        <taxon>Pichiaceae</taxon>
        <taxon>Ambrosiozyma</taxon>
    </lineage>
</organism>
<name>A0A9W6Z5X8_AMBMO</name>
<gene>
    <name evidence="2" type="ORF">Amon01_000717600</name>
</gene>
<comment type="caution">
    <text evidence="2">The sequence shown here is derived from an EMBL/GenBank/DDBJ whole genome shotgun (WGS) entry which is preliminary data.</text>
</comment>